<feature type="compositionally biased region" description="Basic and acidic residues" evidence="1">
    <location>
        <begin position="92"/>
        <end position="112"/>
    </location>
</feature>
<feature type="region of interest" description="Disordered" evidence="1">
    <location>
        <begin position="1"/>
        <end position="202"/>
    </location>
</feature>
<dbReference type="EMBL" id="DS547107">
    <property type="protein sequence ID" value="EDR06688.1"/>
    <property type="molecule type" value="Genomic_DNA"/>
</dbReference>
<dbReference type="KEGG" id="lbc:LACBIDRAFT_294616"/>
<evidence type="ECO:0000256" key="1">
    <source>
        <dbReference type="SAM" id="MobiDB-lite"/>
    </source>
</evidence>
<dbReference type="RefSeq" id="XP_001882535.1">
    <property type="nucleotide sequence ID" value="XM_001882500.1"/>
</dbReference>
<reference evidence="2 3" key="1">
    <citation type="journal article" date="2008" name="Nature">
        <title>The genome of Laccaria bicolor provides insights into mycorrhizal symbiosis.</title>
        <authorList>
            <person name="Martin F."/>
            <person name="Aerts A."/>
            <person name="Ahren D."/>
            <person name="Brun A."/>
            <person name="Danchin E.G.J."/>
            <person name="Duchaussoy F."/>
            <person name="Gibon J."/>
            <person name="Kohler A."/>
            <person name="Lindquist E."/>
            <person name="Pereda V."/>
            <person name="Salamov A."/>
            <person name="Shapiro H.J."/>
            <person name="Wuyts J."/>
            <person name="Blaudez D."/>
            <person name="Buee M."/>
            <person name="Brokstein P."/>
            <person name="Canbaeck B."/>
            <person name="Cohen D."/>
            <person name="Courty P.E."/>
            <person name="Coutinho P.M."/>
            <person name="Delaruelle C."/>
            <person name="Detter J.C."/>
            <person name="Deveau A."/>
            <person name="DiFazio S."/>
            <person name="Duplessis S."/>
            <person name="Fraissinet-Tachet L."/>
            <person name="Lucic E."/>
            <person name="Frey-Klett P."/>
            <person name="Fourrey C."/>
            <person name="Feussner I."/>
            <person name="Gay G."/>
            <person name="Grimwood J."/>
            <person name="Hoegger P.J."/>
            <person name="Jain P."/>
            <person name="Kilaru S."/>
            <person name="Labbe J."/>
            <person name="Lin Y.C."/>
            <person name="Legue V."/>
            <person name="Le Tacon F."/>
            <person name="Marmeisse R."/>
            <person name="Melayah D."/>
            <person name="Montanini B."/>
            <person name="Muratet M."/>
            <person name="Nehls U."/>
            <person name="Niculita-Hirzel H."/>
            <person name="Oudot-Le Secq M.P."/>
            <person name="Peter M."/>
            <person name="Quesneville H."/>
            <person name="Rajashekar B."/>
            <person name="Reich M."/>
            <person name="Rouhier N."/>
            <person name="Schmutz J."/>
            <person name="Yin T."/>
            <person name="Chalot M."/>
            <person name="Henrissat B."/>
            <person name="Kuees U."/>
            <person name="Lucas S."/>
            <person name="Van de Peer Y."/>
            <person name="Podila G.K."/>
            <person name="Polle A."/>
            <person name="Pukkila P.J."/>
            <person name="Richardson P.M."/>
            <person name="Rouze P."/>
            <person name="Sanders I.R."/>
            <person name="Stajich J.E."/>
            <person name="Tunlid A."/>
            <person name="Tuskan G."/>
            <person name="Grigoriev I.V."/>
        </authorList>
    </citation>
    <scope>NUCLEOTIDE SEQUENCE [LARGE SCALE GENOMIC DNA]</scope>
    <source>
        <strain evidence="3">S238N-H82 / ATCC MYA-4686</strain>
    </source>
</reference>
<dbReference type="AlphaFoldDB" id="B0DFE0"/>
<dbReference type="OrthoDB" id="10486652at2759"/>
<organism evidence="3">
    <name type="scientific">Laccaria bicolor (strain S238N-H82 / ATCC MYA-4686)</name>
    <name type="common">Bicoloured deceiver</name>
    <name type="synonym">Laccaria laccata var. bicolor</name>
    <dbReference type="NCBI Taxonomy" id="486041"/>
    <lineage>
        <taxon>Eukaryota</taxon>
        <taxon>Fungi</taxon>
        <taxon>Dikarya</taxon>
        <taxon>Basidiomycota</taxon>
        <taxon>Agaricomycotina</taxon>
        <taxon>Agaricomycetes</taxon>
        <taxon>Agaricomycetidae</taxon>
        <taxon>Agaricales</taxon>
        <taxon>Agaricineae</taxon>
        <taxon>Hydnangiaceae</taxon>
        <taxon>Laccaria</taxon>
    </lineage>
</organism>
<gene>
    <name evidence="2" type="ORF">LACBIDRAFT_294616</name>
</gene>
<dbReference type="InParanoid" id="B0DFE0"/>
<sequence length="202" mass="21486">MADNDIQQAELEEVIGTTEPEGQNEELAMNAEVGKDSTEPTALNEGEGQEFGVEASKAEEAGASKTKEGTEAATGEKREREELNEESQDLQGGDKEGEKKDEQEVAEKDTGKKAKKPRLSGDEAAEGEGGPSTEKKTKGRQRKTSTKAKAAEPKKRAGRPKKSAAVVEEGPAASAEGEPQEHQQETNVASEDVPAGHTRSRS</sequence>
<name>B0DFE0_LACBS</name>
<evidence type="ECO:0000313" key="3">
    <source>
        <dbReference type="Proteomes" id="UP000001194"/>
    </source>
</evidence>
<feature type="compositionally biased region" description="Basic and acidic residues" evidence="1">
    <location>
        <begin position="56"/>
        <end position="81"/>
    </location>
</feature>
<dbReference type="GeneID" id="6078327"/>
<feature type="compositionally biased region" description="Basic residues" evidence="1">
    <location>
        <begin position="137"/>
        <end position="146"/>
    </location>
</feature>
<dbReference type="Proteomes" id="UP000001194">
    <property type="component" value="Unassembled WGS sequence"/>
</dbReference>
<feature type="compositionally biased region" description="Low complexity" evidence="1">
    <location>
        <begin position="163"/>
        <end position="177"/>
    </location>
</feature>
<accession>B0DFE0</accession>
<proteinExistence type="predicted"/>
<protein>
    <submittedName>
        <fullName evidence="2">Predicted protein</fullName>
    </submittedName>
</protein>
<evidence type="ECO:0000313" key="2">
    <source>
        <dbReference type="EMBL" id="EDR06688.1"/>
    </source>
</evidence>
<keyword evidence="3" id="KW-1185">Reference proteome</keyword>
<dbReference type="HOGENOM" id="CLU_118686_0_0_1"/>